<dbReference type="PANTHER" id="PTHR30043:SF1">
    <property type="entry name" value="ABC TRANSPORT SYSTEM PERMEASE PROTEIN P69"/>
    <property type="match status" value="1"/>
</dbReference>
<feature type="transmembrane region" description="Helical" evidence="7">
    <location>
        <begin position="189"/>
        <end position="207"/>
    </location>
</feature>
<dbReference type="GO" id="GO:0055085">
    <property type="term" value="P:transmembrane transport"/>
    <property type="evidence" value="ECO:0007669"/>
    <property type="project" value="InterPro"/>
</dbReference>
<evidence type="ECO:0000256" key="7">
    <source>
        <dbReference type="RuleBase" id="RU363032"/>
    </source>
</evidence>
<evidence type="ECO:0000256" key="1">
    <source>
        <dbReference type="ARBA" id="ARBA00004651"/>
    </source>
</evidence>
<comment type="subcellular location">
    <subcellularLocation>
        <location evidence="1 7">Cell membrane</location>
        <topology evidence="1 7">Multi-pass membrane protein</topology>
    </subcellularLocation>
</comment>
<dbReference type="SUPFAM" id="SSF161098">
    <property type="entry name" value="MetI-like"/>
    <property type="match status" value="1"/>
</dbReference>
<dbReference type="PROSITE" id="PS50928">
    <property type="entry name" value="ABC_TM1"/>
    <property type="match status" value="1"/>
</dbReference>
<evidence type="ECO:0000259" key="8">
    <source>
        <dbReference type="PROSITE" id="PS50928"/>
    </source>
</evidence>
<keyword evidence="3" id="KW-1003">Cell membrane</keyword>
<dbReference type="PANTHER" id="PTHR30043">
    <property type="entry name" value="PHOSPHONATES TRANSPORT SYSTEM PERMEASE PROTEIN"/>
    <property type="match status" value="1"/>
</dbReference>
<dbReference type="OrthoDB" id="8557224at2"/>
<keyword evidence="2 7" id="KW-0813">Transport</keyword>
<dbReference type="STRING" id="1794912.AXX12_17065"/>
<accession>A0A154BV44</accession>
<dbReference type="Gene3D" id="1.10.3720.10">
    <property type="entry name" value="MetI-like"/>
    <property type="match status" value="1"/>
</dbReference>
<feature type="transmembrane region" description="Helical" evidence="7">
    <location>
        <begin position="245"/>
        <end position="264"/>
    </location>
</feature>
<dbReference type="AlphaFoldDB" id="A0A154BV44"/>
<keyword evidence="5 7" id="KW-1133">Transmembrane helix</keyword>
<evidence type="ECO:0000256" key="3">
    <source>
        <dbReference type="ARBA" id="ARBA00022475"/>
    </source>
</evidence>
<feature type="transmembrane region" description="Helical" evidence="7">
    <location>
        <begin position="213"/>
        <end position="233"/>
    </location>
</feature>
<keyword evidence="10" id="KW-1185">Reference proteome</keyword>
<reference evidence="9 10" key="1">
    <citation type="submission" date="2016-02" db="EMBL/GenBank/DDBJ databases">
        <title>Anaerosporomusa subterraneum gen. nov., sp. nov., a spore-forming obligate anaerobe isolated from saprolite.</title>
        <authorList>
            <person name="Choi J.K."/>
            <person name="Shah M."/>
            <person name="Yee N."/>
        </authorList>
    </citation>
    <scope>NUCLEOTIDE SEQUENCE [LARGE SCALE GENOMIC DNA]</scope>
    <source>
        <strain evidence="9 10">RU4</strain>
    </source>
</reference>
<evidence type="ECO:0000313" key="10">
    <source>
        <dbReference type="Proteomes" id="UP000076268"/>
    </source>
</evidence>
<name>A0A154BV44_ANASB</name>
<keyword evidence="6 7" id="KW-0472">Membrane</keyword>
<dbReference type="Proteomes" id="UP000076268">
    <property type="component" value="Unassembled WGS sequence"/>
</dbReference>
<evidence type="ECO:0000256" key="5">
    <source>
        <dbReference type="ARBA" id="ARBA00022989"/>
    </source>
</evidence>
<comment type="caution">
    <text evidence="9">The sequence shown here is derived from an EMBL/GenBank/DDBJ whole genome shotgun (WGS) entry which is preliminary data.</text>
</comment>
<dbReference type="Pfam" id="PF00528">
    <property type="entry name" value="BPD_transp_1"/>
    <property type="match status" value="1"/>
</dbReference>
<dbReference type="GO" id="GO:0005886">
    <property type="term" value="C:plasma membrane"/>
    <property type="evidence" value="ECO:0007669"/>
    <property type="project" value="UniProtKB-SubCell"/>
</dbReference>
<evidence type="ECO:0000313" key="9">
    <source>
        <dbReference type="EMBL" id="KYZ77777.1"/>
    </source>
</evidence>
<protein>
    <recommendedName>
        <fullName evidence="8">ABC transmembrane type-1 domain-containing protein</fullName>
    </recommendedName>
</protein>
<dbReference type="InterPro" id="IPR000515">
    <property type="entry name" value="MetI-like"/>
</dbReference>
<dbReference type="EMBL" id="LSGP01000006">
    <property type="protein sequence ID" value="KYZ77777.1"/>
    <property type="molecule type" value="Genomic_DNA"/>
</dbReference>
<comment type="similarity">
    <text evidence="7">Belongs to the binding-protein-dependent transport system permease family.</text>
</comment>
<feature type="transmembrane region" description="Helical" evidence="7">
    <location>
        <begin position="111"/>
        <end position="127"/>
    </location>
</feature>
<gene>
    <name evidence="9" type="ORF">AXX12_17065</name>
</gene>
<keyword evidence="4 7" id="KW-0812">Transmembrane</keyword>
<feature type="domain" description="ABC transmembrane type-1" evidence="8">
    <location>
        <begin position="64"/>
        <end position="261"/>
    </location>
</feature>
<dbReference type="CDD" id="cd06261">
    <property type="entry name" value="TM_PBP2"/>
    <property type="match status" value="1"/>
</dbReference>
<feature type="transmembrane region" description="Helical" evidence="7">
    <location>
        <begin position="70"/>
        <end position="90"/>
    </location>
</feature>
<evidence type="ECO:0000256" key="6">
    <source>
        <dbReference type="ARBA" id="ARBA00023136"/>
    </source>
</evidence>
<dbReference type="RefSeq" id="WP_082816657.1">
    <property type="nucleotide sequence ID" value="NZ_LSGP01000006.1"/>
</dbReference>
<feature type="transmembrane region" description="Helical" evidence="7">
    <location>
        <begin position="5"/>
        <end position="22"/>
    </location>
</feature>
<evidence type="ECO:0000256" key="4">
    <source>
        <dbReference type="ARBA" id="ARBA00022692"/>
    </source>
</evidence>
<sequence length="281" mass="31358">MTGWLNGLIAIGLLLSIFYSGLDTGVSFGTLLEPKNVRAVQRFIAGLWPMETSPPFLWQILKLLWETVEISLVSTALAIVFALPLSVVAIRPQGEEFDVRRLGKLQWSLRWLVYYFVRALLGLLRGIPELMWALIFVVAVGLGPFPGILALAAHSTGILGKLYGEMFEAVDLRLVETARVSGCNQFQEFLFVRFPMSLSIFLSYTLFRWECNLRSATVLGFVGAGGIGTQLIISMKLFMYHEVSTLIFAILLLVIAIELLGQFLRVRVLRSDTGKGIREGR</sequence>
<feature type="transmembrane region" description="Helical" evidence="7">
    <location>
        <begin position="133"/>
        <end position="153"/>
    </location>
</feature>
<dbReference type="InterPro" id="IPR035906">
    <property type="entry name" value="MetI-like_sf"/>
</dbReference>
<organism evidence="9 10">
    <name type="scientific">Anaerosporomusa subterranea</name>
    <dbReference type="NCBI Taxonomy" id="1794912"/>
    <lineage>
        <taxon>Bacteria</taxon>
        <taxon>Bacillati</taxon>
        <taxon>Bacillota</taxon>
        <taxon>Negativicutes</taxon>
        <taxon>Acetonemataceae</taxon>
        <taxon>Anaerosporomusa</taxon>
    </lineage>
</organism>
<proteinExistence type="inferred from homology"/>
<evidence type="ECO:0000256" key="2">
    <source>
        <dbReference type="ARBA" id="ARBA00022448"/>
    </source>
</evidence>